<evidence type="ECO:0000256" key="1">
    <source>
        <dbReference type="SAM" id="MobiDB-lite"/>
    </source>
</evidence>
<sequence length="166" mass="19333">MKPTQDRCFMPEETPTHPPSPSNGTNQVACFVPVPSSHDKYVTREVTCPLSLICDETEEVGTLKEALEQRTEENVDRSQLQDHRSSHYVADDTEQQGWYHCDDENVYKSTEEAVLGHDQQQNELLVGFRFTVVSIKQTKIMLAVMRRKRLRNEAIRERLGYREYMR</sequence>
<reference evidence="2" key="1">
    <citation type="submission" date="2020-11" db="EMBL/GenBank/DDBJ databases">
        <authorList>
            <person name="Tran Van P."/>
        </authorList>
    </citation>
    <scope>NUCLEOTIDE SEQUENCE</scope>
</reference>
<dbReference type="EMBL" id="OE846935">
    <property type="protein sequence ID" value="CAD7610650.1"/>
    <property type="molecule type" value="Genomic_DNA"/>
</dbReference>
<protein>
    <submittedName>
        <fullName evidence="2">Uncharacterized protein</fullName>
    </submittedName>
</protein>
<feature type="region of interest" description="Disordered" evidence="1">
    <location>
        <begin position="1"/>
        <end position="26"/>
    </location>
</feature>
<dbReference type="AlphaFoldDB" id="A0A7R9KAH9"/>
<accession>A0A7R9KAH9</accession>
<organism evidence="2">
    <name type="scientific">Timema genevievae</name>
    <name type="common">Walking stick</name>
    <dbReference type="NCBI Taxonomy" id="629358"/>
    <lineage>
        <taxon>Eukaryota</taxon>
        <taxon>Metazoa</taxon>
        <taxon>Ecdysozoa</taxon>
        <taxon>Arthropoda</taxon>
        <taxon>Hexapoda</taxon>
        <taxon>Insecta</taxon>
        <taxon>Pterygota</taxon>
        <taxon>Neoptera</taxon>
        <taxon>Polyneoptera</taxon>
        <taxon>Phasmatodea</taxon>
        <taxon>Timematodea</taxon>
        <taxon>Timematoidea</taxon>
        <taxon>Timematidae</taxon>
        <taxon>Timema</taxon>
    </lineage>
</organism>
<evidence type="ECO:0000313" key="2">
    <source>
        <dbReference type="EMBL" id="CAD7610650.1"/>
    </source>
</evidence>
<gene>
    <name evidence="2" type="ORF">TGEB3V08_LOCUS10793</name>
</gene>
<proteinExistence type="predicted"/>
<name>A0A7R9KAH9_TIMGE</name>